<reference evidence="2 3" key="1">
    <citation type="submission" date="2018-02" db="EMBL/GenBank/DDBJ databases">
        <title>Comparative genomes isolates from brazilian mangrove.</title>
        <authorList>
            <person name="Araujo J.E."/>
            <person name="Taketani R.G."/>
            <person name="Silva M.C.P."/>
            <person name="Loureco M.V."/>
            <person name="Andreote F.D."/>
        </authorList>
    </citation>
    <scope>NUCLEOTIDE SEQUENCE [LARGE SCALE GENOMIC DNA]</scope>
    <source>
        <strain evidence="2 3">Hex-1 MGV</strain>
    </source>
</reference>
<evidence type="ECO:0000259" key="1">
    <source>
        <dbReference type="PROSITE" id="PS51352"/>
    </source>
</evidence>
<feature type="domain" description="Thioredoxin" evidence="1">
    <location>
        <begin position="2"/>
        <end position="160"/>
    </location>
</feature>
<protein>
    <submittedName>
        <fullName evidence="2">Alkyl hydroperoxide reductase</fullName>
    </submittedName>
</protein>
<comment type="caution">
    <text evidence="2">The sequence shown here is derived from an EMBL/GenBank/DDBJ whole genome shotgun (WGS) entry which is preliminary data.</text>
</comment>
<evidence type="ECO:0000313" key="3">
    <source>
        <dbReference type="Proteomes" id="UP000238322"/>
    </source>
</evidence>
<evidence type="ECO:0000313" key="2">
    <source>
        <dbReference type="EMBL" id="PQO29834.1"/>
    </source>
</evidence>
<proteinExistence type="predicted"/>
<dbReference type="InterPro" id="IPR013766">
    <property type="entry name" value="Thioredoxin_domain"/>
</dbReference>
<dbReference type="PROSITE" id="PS51352">
    <property type="entry name" value="THIOREDOXIN_2"/>
    <property type="match status" value="1"/>
</dbReference>
<dbReference type="Pfam" id="PF00578">
    <property type="entry name" value="AhpC-TSA"/>
    <property type="match status" value="1"/>
</dbReference>
<dbReference type="RefSeq" id="WP_105333028.1">
    <property type="nucleotide sequence ID" value="NZ_PUHY01000015.1"/>
</dbReference>
<dbReference type="GO" id="GO:0016209">
    <property type="term" value="F:antioxidant activity"/>
    <property type="evidence" value="ECO:0007669"/>
    <property type="project" value="InterPro"/>
</dbReference>
<dbReference type="EMBL" id="PUHY01000015">
    <property type="protein sequence ID" value="PQO29834.1"/>
    <property type="molecule type" value="Genomic_DNA"/>
</dbReference>
<dbReference type="InterPro" id="IPR036249">
    <property type="entry name" value="Thioredoxin-like_sf"/>
</dbReference>
<name>A0A2S8FD17_9BACT</name>
<dbReference type="InterPro" id="IPR000866">
    <property type="entry name" value="AhpC/TSA"/>
</dbReference>
<dbReference type="CDD" id="cd02970">
    <property type="entry name" value="PRX_like2"/>
    <property type="match status" value="1"/>
</dbReference>
<dbReference type="SUPFAM" id="SSF52833">
    <property type="entry name" value="Thioredoxin-like"/>
    <property type="match status" value="1"/>
</dbReference>
<dbReference type="OrthoDB" id="9809746at2"/>
<accession>A0A2S8FD17</accession>
<dbReference type="AlphaFoldDB" id="A0A2S8FD17"/>
<dbReference type="Gene3D" id="3.40.30.10">
    <property type="entry name" value="Glutaredoxin"/>
    <property type="match status" value="1"/>
</dbReference>
<gene>
    <name evidence="2" type="ORF">C5Y83_27730</name>
</gene>
<dbReference type="GO" id="GO:0016491">
    <property type="term" value="F:oxidoreductase activity"/>
    <property type="evidence" value="ECO:0007669"/>
    <property type="project" value="InterPro"/>
</dbReference>
<sequence length="169" mass="19202">MLKPKQRVPDLTVKTVGGPEWTLSGQSPENFTFLFFYRGYHCPICRKYLGSIDRKFDDLSSMGIYAVAISSDSEERATRSKDEWKVQHLPIGYGLSIDQARHWGLYISRAIKADEPEIFSEPGLFIVRPNLELYAASLQTMPFTRPSIEELIGGFSYIIQNDYPGRGEA</sequence>
<organism evidence="2 3">
    <name type="scientific">Blastopirellula marina</name>
    <dbReference type="NCBI Taxonomy" id="124"/>
    <lineage>
        <taxon>Bacteria</taxon>
        <taxon>Pseudomonadati</taxon>
        <taxon>Planctomycetota</taxon>
        <taxon>Planctomycetia</taxon>
        <taxon>Pirellulales</taxon>
        <taxon>Pirellulaceae</taxon>
        <taxon>Blastopirellula</taxon>
    </lineage>
</organism>
<dbReference type="Proteomes" id="UP000238322">
    <property type="component" value="Unassembled WGS sequence"/>
</dbReference>